<name>A0A820KRC5_9BILA</name>
<reference evidence="1" key="1">
    <citation type="submission" date="2021-02" db="EMBL/GenBank/DDBJ databases">
        <authorList>
            <person name="Nowell W R."/>
        </authorList>
    </citation>
    <scope>NUCLEOTIDE SEQUENCE</scope>
</reference>
<evidence type="ECO:0000313" key="2">
    <source>
        <dbReference type="Proteomes" id="UP000663868"/>
    </source>
</evidence>
<gene>
    <name evidence="1" type="ORF">KXQ929_LOCUS48146</name>
</gene>
<comment type="caution">
    <text evidence="1">The sequence shown here is derived from an EMBL/GenBank/DDBJ whole genome shotgun (WGS) entry which is preliminary data.</text>
</comment>
<feature type="non-terminal residue" evidence="1">
    <location>
        <position position="1"/>
    </location>
</feature>
<dbReference type="AlphaFoldDB" id="A0A820KRC5"/>
<sequence length="131" mass="14860">LSEIYMRLNPEIKLKSGVSLIRIYIRRPPSLQPILNAINTSSTYHANSQTQSHPINIISSLLSSENELSPIRFHSTDMSYPLSTSDKNRYKSILQQQSTTSSQQITDFYCDQIRRISSTSSVDTNSVRSSF</sequence>
<dbReference type="EMBL" id="CAJOBB010018420">
    <property type="protein sequence ID" value="CAF4348848.1"/>
    <property type="molecule type" value="Genomic_DNA"/>
</dbReference>
<organism evidence="1 2">
    <name type="scientific">Adineta steineri</name>
    <dbReference type="NCBI Taxonomy" id="433720"/>
    <lineage>
        <taxon>Eukaryota</taxon>
        <taxon>Metazoa</taxon>
        <taxon>Spiralia</taxon>
        <taxon>Gnathifera</taxon>
        <taxon>Rotifera</taxon>
        <taxon>Eurotatoria</taxon>
        <taxon>Bdelloidea</taxon>
        <taxon>Adinetida</taxon>
        <taxon>Adinetidae</taxon>
        <taxon>Adineta</taxon>
    </lineage>
</organism>
<dbReference type="Proteomes" id="UP000663868">
    <property type="component" value="Unassembled WGS sequence"/>
</dbReference>
<feature type="non-terminal residue" evidence="1">
    <location>
        <position position="131"/>
    </location>
</feature>
<proteinExistence type="predicted"/>
<evidence type="ECO:0000313" key="1">
    <source>
        <dbReference type="EMBL" id="CAF4348848.1"/>
    </source>
</evidence>
<accession>A0A820KRC5</accession>
<protein>
    <submittedName>
        <fullName evidence="1">Uncharacterized protein</fullName>
    </submittedName>
</protein>